<evidence type="ECO:0000313" key="2">
    <source>
        <dbReference type="Proteomes" id="UP000242287"/>
    </source>
</evidence>
<name>A0A2A9NTS3_9AGAR</name>
<dbReference type="Gene3D" id="3.30.559.10">
    <property type="entry name" value="Chloramphenicol acetyltransferase-like domain"/>
    <property type="match status" value="1"/>
</dbReference>
<accession>A0A2A9NTS3</accession>
<dbReference type="InterPro" id="IPR023213">
    <property type="entry name" value="CAT-like_dom_sf"/>
</dbReference>
<sequence length="150" mass="16413">MNNSQNTVQIYTIFPTNNKYNLPPPPTSILLHTLDLSAPLQIRLHRFFHRPPSTFADIIDKLKCSLAEALELYPPVAGIVQANEEGEDCVLIGAGHNQGVPFLVATKDTAFMGDTEDLAPRPDMFLPPSSSTLAVKVTQVAYDASFNTCL</sequence>
<reference evidence="1 2" key="1">
    <citation type="submission" date="2014-02" db="EMBL/GenBank/DDBJ databases">
        <title>Transposable element dynamics among asymbiotic and ectomycorrhizal Amanita fungi.</title>
        <authorList>
            <consortium name="DOE Joint Genome Institute"/>
            <person name="Hess J."/>
            <person name="Skrede I."/>
            <person name="Wolfe B."/>
            <person name="LaButti K."/>
            <person name="Ohm R.A."/>
            <person name="Grigoriev I.V."/>
            <person name="Pringle A."/>
        </authorList>
    </citation>
    <scope>NUCLEOTIDE SEQUENCE [LARGE SCALE GENOMIC DNA]</scope>
    <source>
        <strain evidence="1 2">SKay4041</strain>
    </source>
</reference>
<evidence type="ECO:0000313" key="1">
    <source>
        <dbReference type="EMBL" id="PFH51701.1"/>
    </source>
</evidence>
<dbReference type="AlphaFoldDB" id="A0A2A9NTS3"/>
<organism evidence="1 2">
    <name type="scientific">Amanita thiersii Skay4041</name>
    <dbReference type="NCBI Taxonomy" id="703135"/>
    <lineage>
        <taxon>Eukaryota</taxon>
        <taxon>Fungi</taxon>
        <taxon>Dikarya</taxon>
        <taxon>Basidiomycota</taxon>
        <taxon>Agaricomycotina</taxon>
        <taxon>Agaricomycetes</taxon>
        <taxon>Agaricomycetidae</taxon>
        <taxon>Agaricales</taxon>
        <taxon>Pluteineae</taxon>
        <taxon>Amanitaceae</taxon>
        <taxon>Amanita</taxon>
    </lineage>
</organism>
<dbReference type="EMBL" id="KZ301985">
    <property type="protein sequence ID" value="PFH51701.1"/>
    <property type="molecule type" value="Genomic_DNA"/>
</dbReference>
<dbReference type="Proteomes" id="UP000242287">
    <property type="component" value="Unassembled WGS sequence"/>
</dbReference>
<keyword evidence="2" id="KW-1185">Reference proteome</keyword>
<proteinExistence type="predicted"/>
<protein>
    <submittedName>
        <fullName evidence="1">Uncharacterized protein</fullName>
    </submittedName>
</protein>
<dbReference type="Pfam" id="PF02458">
    <property type="entry name" value="Transferase"/>
    <property type="match status" value="1"/>
</dbReference>
<dbReference type="OrthoDB" id="1862401at2759"/>
<dbReference type="STRING" id="703135.A0A2A9NTS3"/>
<gene>
    <name evidence="1" type="ORF">AMATHDRAFT_142019</name>
</gene>